<dbReference type="GO" id="GO:0008168">
    <property type="term" value="F:methyltransferase activity"/>
    <property type="evidence" value="ECO:0007669"/>
    <property type="project" value="UniProtKB-KW"/>
</dbReference>
<keyword evidence="3" id="KW-1185">Reference proteome</keyword>
<dbReference type="SUPFAM" id="SSF53335">
    <property type="entry name" value="S-adenosyl-L-methionine-dependent methyltransferases"/>
    <property type="match status" value="1"/>
</dbReference>
<dbReference type="AlphaFoldDB" id="A0A7H0GWH5"/>
<dbReference type="RefSeq" id="WP_187732891.1">
    <property type="nucleotide sequence ID" value="NZ_BMFN01000002.1"/>
</dbReference>
<evidence type="ECO:0000313" key="2">
    <source>
        <dbReference type="EMBL" id="QNP52641.1"/>
    </source>
</evidence>
<evidence type="ECO:0000259" key="1">
    <source>
        <dbReference type="Pfam" id="PF05050"/>
    </source>
</evidence>
<reference evidence="2 3" key="1">
    <citation type="submission" date="2020-08" db="EMBL/GenBank/DDBJ databases">
        <title>Genome sequence of Hymenobacter qilianensis JCM 19763T.</title>
        <authorList>
            <person name="Hyun D.-W."/>
            <person name="Bae J.-W."/>
        </authorList>
    </citation>
    <scope>NUCLEOTIDE SEQUENCE [LARGE SCALE GENOMIC DNA]</scope>
    <source>
        <strain evidence="2 3">JCM 19763</strain>
    </source>
</reference>
<proteinExistence type="predicted"/>
<dbReference type="Proteomes" id="UP000516093">
    <property type="component" value="Chromosome"/>
</dbReference>
<dbReference type="InterPro" id="IPR052514">
    <property type="entry name" value="SAM-dependent_MTase"/>
</dbReference>
<dbReference type="KEGG" id="hqi:H9L05_02440"/>
<dbReference type="Gene3D" id="3.40.50.150">
    <property type="entry name" value="Vaccinia Virus protein VP39"/>
    <property type="match status" value="1"/>
</dbReference>
<dbReference type="PANTHER" id="PTHR34203">
    <property type="entry name" value="METHYLTRANSFERASE, FKBM FAMILY PROTEIN"/>
    <property type="match status" value="1"/>
</dbReference>
<dbReference type="InterPro" id="IPR029063">
    <property type="entry name" value="SAM-dependent_MTases_sf"/>
</dbReference>
<protein>
    <submittedName>
        <fullName evidence="2">FkbM family methyltransferase</fullName>
    </submittedName>
</protein>
<dbReference type="InterPro" id="IPR006342">
    <property type="entry name" value="FkbM_mtfrase"/>
</dbReference>
<keyword evidence="2" id="KW-0808">Transferase</keyword>
<gene>
    <name evidence="2" type="ORF">H9L05_02440</name>
</gene>
<dbReference type="Pfam" id="PF05050">
    <property type="entry name" value="Methyltransf_21"/>
    <property type="match status" value="1"/>
</dbReference>
<organism evidence="2 3">
    <name type="scientific">Hymenobacter qilianensis</name>
    <dbReference type="NCBI Taxonomy" id="1385715"/>
    <lineage>
        <taxon>Bacteria</taxon>
        <taxon>Pseudomonadati</taxon>
        <taxon>Bacteroidota</taxon>
        <taxon>Cytophagia</taxon>
        <taxon>Cytophagales</taxon>
        <taxon>Hymenobacteraceae</taxon>
        <taxon>Hymenobacter</taxon>
    </lineage>
</organism>
<dbReference type="PANTHER" id="PTHR34203:SF15">
    <property type="entry name" value="SLL1173 PROTEIN"/>
    <property type="match status" value="1"/>
</dbReference>
<accession>A0A7H0GWH5</accession>
<name>A0A7H0GWH5_9BACT</name>
<evidence type="ECO:0000313" key="3">
    <source>
        <dbReference type="Proteomes" id="UP000516093"/>
    </source>
</evidence>
<feature type="domain" description="Methyltransferase FkbM" evidence="1">
    <location>
        <begin position="90"/>
        <end position="244"/>
    </location>
</feature>
<keyword evidence="2" id="KW-0489">Methyltransferase</keyword>
<dbReference type="GO" id="GO:0032259">
    <property type="term" value="P:methylation"/>
    <property type="evidence" value="ECO:0007669"/>
    <property type="project" value="UniProtKB-KW"/>
</dbReference>
<sequence>MNLKSLLHRTTIGRYNYVKNFKPIGITFEEYSDYIYKGLSENRSGFTKSKIFGVEINRIGTYSFIQNVEEVLIDEVYKFKADKQNPYIIDCGVNIGLSVIYFKRLYPNAKIVGFEPDDKIYEVCKGNLKSFGFTDVVMHNAAVWNTDGELSFLPNNSLGGMVVSDDTLIGEIKKVKAVRLKNLLREKVDFLKIDIEGAELEVLADCQSELKNVELMFVEYHSSISQEQELDKLLKIMTDSGFRYYIKHAWDYMEFPFIDYKKYNSSNIVNDLQLNIFAYRSHY</sequence>
<dbReference type="NCBIfam" id="TIGR01444">
    <property type="entry name" value="fkbM_fam"/>
    <property type="match status" value="1"/>
</dbReference>
<dbReference type="EMBL" id="CP060784">
    <property type="protein sequence ID" value="QNP52641.1"/>
    <property type="molecule type" value="Genomic_DNA"/>
</dbReference>